<dbReference type="Proteomes" id="UP000624709">
    <property type="component" value="Unassembled WGS sequence"/>
</dbReference>
<sequence length="184" mass="20738">MNDTTVPDEQRAERIADIRAFADWLEQNPWIPTPDLVDASKHLNGTGQSAEEQRKNLDVLESVADRLGIEVGKGMNDRTRMTANVGKFEYRLLVWHENGRPGQLDERDAELERLRAEVAALRSGVGLVDEPYPNPVCVYDTGDGNTLRRRCGVGIWRDGPTGEWRHIGNTWHNHEAVSPVSESR</sequence>
<dbReference type="RefSeq" id="WP_203828781.1">
    <property type="nucleotide sequence ID" value="NZ_BAAATY010000018.1"/>
</dbReference>
<reference evidence="1 2" key="1">
    <citation type="submission" date="2021-01" db="EMBL/GenBank/DDBJ databases">
        <title>Whole genome shotgun sequence of Actinoplanes palleronii NBRC 14916.</title>
        <authorList>
            <person name="Komaki H."/>
            <person name="Tamura T."/>
        </authorList>
    </citation>
    <scope>NUCLEOTIDE SEQUENCE [LARGE SCALE GENOMIC DNA]</scope>
    <source>
        <strain evidence="1 2">NBRC 14916</strain>
    </source>
</reference>
<evidence type="ECO:0000313" key="1">
    <source>
        <dbReference type="EMBL" id="GIE70783.1"/>
    </source>
</evidence>
<keyword evidence="2" id="KW-1185">Reference proteome</keyword>
<organism evidence="1 2">
    <name type="scientific">Actinoplanes palleronii</name>
    <dbReference type="NCBI Taxonomy" id="113570"/>
    <lineage>
        <taxon>Bacteria</taxon>
        <taxon>Bacillati</taxon>
        <taxon>Actinomycetota</taxon>
        <taxon>Actinomycetes</taxon>
        <taxon>Micromonosporales</taxon>
        <taxon>Micromonosporaceae</taxon>
        <taxon>Actinoplanes</taxon>
    </lineage>
</organism>
<accession>A0ABQ4BJF4</accession>
<proteinExistence type="predicted"/>
<gene>
    <name evidence="1" type="ORF">Apa02nite_068910</name>
</gene>
<comment type="caution">
    <text evidence="1">The sequence shown here is derived from an EMBL/GenBank/DDBJ whole genome shotgun (WGS) entry which is preliminary data.</text>
</comment>
<evidence type="ECO:0000313" key="2">
    <source>
        <dbReference type="Proteomes" id="UP000624709"/>
    </source>
</evidence>
<dbReference type="EMBL" id="BOMS01000110">
    <property type="protein sequence ID" value="GIE70783.1"/>
    <property type="molecule type" value="Genomic_DNA"/>
</dbReference>
<protein>
    <submittedName>
        <fullName evidence="1">Uncharacterized protein</fullName>
    </submittedName>
</protein>
<name>A0ABQ4BJF4_9ACTN</name>